<reference evidence="1 2" key="1">
    <citation type="journal article" date="2011" name="PLoS Pathog.">
        <title>Endophytic Life Strategies Decoded by Genome and Transcriptome Analyses of the Mutualistic Root Symbiont Piriformospora indica.</title>
        <authorList>
            <person name="Zuccaro A."/>
            <person name="Lahrmann U."/>
            <person name="Guldener U."/>
            <person name="Langen G."/>
            <person name="Pfiffi S."/>
            <person name="Biedenkopf D."/>
            <person name="Wong P."/>
            <person name="Samans B."/>
            <person name="Grimm C."/>
            <person name="Basiewicz M."/>
            <person name="Murat C."/>
            <person name="Martin F."/>
            <person name="Kogel K.H."/>
        </authorList>
    </citation>
    <scope>NUCLEOTIDE SEQUENCE [LARGE SCALE GENOMIC DNA]</scope>
    <source>
        <strain evidence="1 2">DSM 11827</strain>
    </source>
</reference>
<feature type="non-terminal residue" evidence="1">
    <location>
        <position position="169"/>
    </location>
</feature>
<dbReference type="AlphaFoldDB" id="G4TZL6"/>
<dbReference type="HOGENOM" id="CLU_1579144_0_0_1"/>
<organism evidence="1 2">
    <name type="scientific">Serendipita indica (strain DSM 11827)</name>
    <name type="common">Root endophyte fungus</name>
    <name type="synonym">Piriformospora indica</name>
    <dbReference type="NCBI Taxonomy" id="1109443"/>
    <lineage>
        <taxon>Eukaryota</taxon>
        <taxon>Fungi</taxon>
        <taxon>Dikarya</taxon>
        <taxon>Basidiomycota</taxon>
        <taxon>Agaricomycotina</taxon>
        <taxon>Agaricomycetes</taxon>
        <taxon>Sebacinales</taxon>
        <taxon>Serendipitaceae</taxon>
        <taxon>Serendipita</taxon>
    </lineage>
</organism>
<sequence length="169" mass="18236">MNNTLTNRCHAVDSQCLYLESLTSEPDSALFRHTTSRFTAKPFDYSSTPLGGLTGPLGQHGQTGPIYECVKDGTYVFLTGRVPGRVTGSDIRLANVTWKIGSFYTFRQAYVSIISELLVGSGSALEGIGLVGVGGTGQEESETRQRSDILYRVICVGESSIEMTLDAGR</sequence>
<name>G4TZL6_SERID</name>
<evidence type="ECO:0000313" key="1">
    <source>
        <dbReference type="EMBL" id="CCA76759.1"/>
    </source>
</evidence>
<proteinExistence type="predicted"/>
<keyword evidence="2" id="KW-1185">Reference proteome</keyword>
<gene>
    <name evidence="1" type="ORF">PIIN_10747</name>
</gene>
<dbReference type="Proteomes" id="UP000007148">
    <property type="component" value="Unassembled WGS sequence"/>
</dbReference>
<accession>G4TZL6</accession>
<evidence type="ECO:0000313" key="2">
    <source>
        <dbReference type="Proteomes" id="UP000007148"/>
    </source>
</evidence>
<protein>
    <submittedName>
        <fullName evidence="1">Uncharacterized protein</fullName>
    </submittedName>
</protein>
<comment type="caution">
    <text evidence="1">The sequence shown here is derived from an EMBL/GenBank/DDBJ whole genome shotgun (WGS) entry which is preliminary data.</text>
</comment>
<dbReference type="EMBL" id="CAFZ01000976">
    <property type="protein sequence ID" value="CCA76759.1"/>
    <property type="molecule type" value="Genomic_DNA"/>
</dbReference>
<dbReference type="InParanoid" id="G4TZL6"/>